<evidence type="ECO:0000259" key="7">
    <source>
        <dbReference type="Pfam" id="PF02687"/>
    </source>
</evidence>
<accession>A0A1H7ZGZ5</accession>
<keyword evidence="4 6" id="KW-1133">Transmembrane helix</keyword>
<evidence type="ECO:0000256" key="2">
    <source>
        <dbReference type="ARBA" id="ARBA00022475"/>
    </source>
</evidence>
<keyword evidence="2" id="KW-1003">Cell membrane</keyword>
<feature type="transmembrane region" description="Helical" evidence="6">
    <location>
        <begin position="671"/>
        <end position="696"/>
    </location>
</feature>
<keyword evidence="3 6" id="KW-0812">Transmembrane</keyword>
<dbReference type="EMBL" id="FOCL01000001">
    <property type="protein sequence ID" value="SEM56779.1"/>
    <property type="molecule type" value="Genomic_DNA"/>
</dbReference>
<dbReference type="Pfam" id="PF12704">
    <property type="entry name" value="MacB_PCD"/>
    <property type="match status" value="1"/>
</dbReference>
<dbReference type="OrthoDB" id="1451596at2"/>
<evidence type="ECO:0000259" key="8">
    <source>
        <dbReference type="Pfam" id="PF12704"/>
    </source>
</evidence>
<sequence>MIKNYIKIAFRNLWRHKGFSIINIIGLAVGMTAAFLIFMYVKFELSYDNFNEKSDQIYRVVSDIKTPTETLNWSSSIAPIGPALQQDYPEIEANTRIFGAGFLVQRGDLKLQENNALFAEPSLFKMFTFPVVKGDVGKAFSLPYTIVLTEKAVKKYFGTEDPIGKSLILDGKNPANVVAVVKDVPSNSHFKFDMLVSIATIAKQNKDRLNQWGNFSNFTYVMLPKGYDVNKLQSRMKAFVNRHYTEADKKQGMDYAYFLEPLKDVYMVSKRGAPESGNLYNVRIFSIIAVFILLIACINFINLTTARATERAKEVGIRKVIGAMKQQLTIQFLSESVIICLISFLFSALFSFLLLSLFNQLAGKVISDSIFHNGYLFQLFLIACVIGLCAGLYPALVLSNFKPVTILKGRFSKSVKGILLRKGLVVTQFTISIVLIIGTIVVYNQLSFMRNQSLGFQKSQMLTIDFSGDSAIQSRQEIIKNELKKIPNVLGATASGAIPGFGNSVAYSEIQNQAGAMQQMNMNMYDVDYDFIPQFEMKLAAGRIFSKAFGTDTTQAIVINEAAAKSLGYRNPADAVGRNYSQWGRTGKIIGVLKDFHFQSLQETVKPLNMRINLRGTGAFTLKIAAKEVPATISLLQNKWKTLAPERPFNYVFVDETFNKQYASEVTFGNLFLNFAVLAIFISCLGLLGLASYSTIQRTREIGIRKVLGASVSGIVNMLSKEFLILVLISSLIAFPVAWLTMHSWLQDFAYRISISWWIFVFAGVLALVIAFTTVSFQAIKAALTNPVKSLRSE</sequence>
<dbReference type="AlphaFoldDB" id="A0A1H7ZGZ5"/>
<evidence type="ECO:0000256" key="5">
    <source>
        <dbReference type="ARBA" id="ARBA00023136"/>
    </source>
</evidence>
<feature type="transmembrane region" description="Helical" evidence="6">
    <location>
        <begin position="375"/>
        <end position="398"/>
    </location>
</feature>
<dbReference type="RefSeq" id="WP_091205893.1">
    <property type="nucleotide sequence ID" value="NZ_FOCL01000001.1"/>
</dbReference>
<dbReference type="Proteomes" id="UP000198942">
    <property type="component" value="Unassembled WGS sequence"/>
</dbReference>
<name>A0A1H7ZGZ5_9SPHI</name>
<feature type="domain" description="MacB-like periplasmic core" evidence="8">
    <location>
        <begin position="20"/>
        <end position="238"/>
    </location>
</feature>
<evidence type="ECO:0000256" key="3">
    <source>
        <dbReference type="ARBA" id="ARBA00022692"/>
    </source>
</evidence>
<evidence type="ECO:0000256" key="1">
    <source>
        <dbReference type="ARBA" id="ARBA00004651"/>
    </source>
</evidence>
<gene>
    <name evidence="9" type="ORF">SAMN05192574_10110</name>
</gene>
<feature type="transmembrane region" description="Helical" evidence="6">
    <location>
        <begin position="332"/>
        <end position="355"/>
    </location>
</feature>
<dbReference type="PANTHER" id="PTHR30572">
    <property type="entry name" value="MEMBRANE COMPONENT OF TRANSPORTER-RELATED"/>
    <property type="match status" value="1"/>
</dbReference>
<feature type="transmembrane region" description="Helical" evidence="6">
    <location>
        <begin position="723"/>
        <end position="745"/>
    </location>
</feature>
<dbReference type="InterPro" id="IPR003838">
    <property type="entry name" value="ABC3_permease_C"/>
</dbReference>
<feature type="domain" description="ABC3 transporter permease C-terminal" evidence="7">
    <location>
        <begin position="675"/>
        <end position="786"/>
    </location>
</feature>
<reference evidence="10" key="1">
    <citation type="submission" date="2016-10" db="EMBL/GenBank/DDBJ databases">
        <authorList>
            <person name="Varghese N."/>
            <person name="Submissions S."/>
        </authorList>
    </citation>
    <scope>NUCLEOTIDE SEQUENCE [LARGE SCALE GENOMIC DNA]</scope>
    <source>
        <strain evidence="10">Gh-48</strain>
    </source>
</reference>
<dbReference type="InterPro" id="IPR050250">
    <property type="entry name" value="Macrolide_Exporter_MacB"/>
</dbReference>
<feature type="transmembrane region" description="Helical" evidence="6">
    <location>
        <begin position="757"/>
        <end position="780"/>
    </location>
</feature>
<keyword evidence="10" id="KW-1185">Reference proteome</keyword>
<organism evidence="9 10">
    <name type="scientific">Mucilaginibacter gossypiicola</name>
    <dbReference type="NCBI Taxonomy" id="551995"/>
    <lineage>
        <taxon>Bacteria</taxon>
        <taxon>Pseudomonadati</taxon>
        <taxon>Bacteroidota</taxon>
        <taxon>Sphingobacteriia</taxon>
        <taxon>Sphingobacteriales</taxon>
        <taxon>Sphingobacteriaceae</taxon>
        <taxon>Mucilaginibacter</taxon>
    </lineage>
</organism>
<comment type="subcellular location">
    <subcellularLocation>
        <location evidence="1">Cell membrane</location>
        <topology evidence="1">Multi-pass membrane protein</topology>
    </subcellularLocation>
</comment>
<keyword evidence="5 6" id="KW-0472">Membrane</keyword>
<dbReference type="InterPro" id="IPR025857">
    <property type="entry name" value="MacB_PCD"/>
</dbReference>
<evidence type="ECO:0000313" key="10">
    <source>
        <dbReference type="Proteomes" id="UP000198942"/>
    </source>
</evidence>
<dbReference type="Pfam" id="PF02687">
    <property type="entry name" value="FtsX"/>
    <property type="match status" value="2"/>
</dbReference>
<proteinExistence type="predicted"/>
<evidence type="ECO:0000313" key="9">
    <source>
        <dbReference type="EMBL" id="SEM56779.1"/>
    </source>
</evidence>
<dbReference type="GO" id="GO:0005886">
    <property type="term" value="C:plasma membrane"/>
    <property type="evidence" value="ECO:0007669"/>
    <property type="project" value="UniProtKB-SubCell"/>
</dbReference>
<feature type="transmembrane region" description="Helical" evidence="6">
    <location>
        <begin position="21"/>
        <end position="41"/>
    </location>
</feature>
<evidence type="ECO:0000256" key="4">
    <source>
        <dbReference type="ARBA" id="ARBA00022989"/>
    </source>
</evidence>
<dbReference type="STRING" id="551995.SAMN05192574_10110"/>
<dbReference type="GO" id="GO:0022857">
    <property type="term" value="F:transmembrane transporter activity"/>
    <property type="evidence" value="ECO:0007669"/>
    <property type="project" value="TreeGrafter"/>
</dbReference>
<feature type="transmembrane region" description="Helical" evidence="6">
    <location>
        <begin position="284"/>
        <end position="303"/>
    </location>
</feature>
<feature type="transmembrane region" description="Helical" evidence="6">
    <location>
        <begin position="419"/>
        <end position="443"/>
    </location>
</feature>
<evidence type="ECO:0000256" key="6">
    <source>
        <dbReference type="SAM" id="Phobius"/>
    </source>
</evidence>
<dbReference type="PANTHER" id="PTHR30572:SF18">
    <property type="entry name" value="ABC-TYPE MACROLIDE FAMILY EXPORT SYSTEM PERMEASE COMPONENT 2"/>
    <property type="match status" value="1"/>
</dbReference>
<feature type="domain" description="ABC3 transporter permease C-terminal" evidence="7">
    <location>
        <begin position="287"/>
        <end position="402"/>
    </location>
</feature>
<protein>
    <submittedName>
        <fullName evidence="9">Putative ABC transport system permease protein</fullName>
    </submittedName>
</protein>